<comment type="caution">
    <text evidence="2">The sequence shown here is derived from an EMBL/GenBank/DDBJ whole genome shotgun (WGS) entry which is preliminary data.</text>
</comment>
<sequence length="127" mass="14042">MAEISVSASPRQTSVPAGAMPPEISIGRMTMVGTSSLGIENGIGKVKEGIWSKGFMKKSQEEEENRAPCDRKYASCVRMVPWEYLGRVSAQQCLRTLYSCTRTSAKQRLTFSLTVHSMKLPLNNVQL</sequence>
<organism evidence="2 3">
    <name type="scientific">Stylosanthes scabra</name>
    <dbReference type="NCBI Taxonomy" id="79078"/>
    <lineage>
        <taxon>Eukaryota</taxon>
        <taxon>Viridiplantae</taxon>
        <taxon>Streptophyta</taxon>
        <taxon>Embryophyta</taxon>
        <taxon>Tracheophyta</taxon>
        <taxon>Spermatophyta</taxon>
        <taxon>Magnoliopsida</taxon>
        <taxon>eudicotyledons</taxon>
        <taxon>Gunneridae</taxon>
        <taxon>Pentapetalae</taxon>
        <taxon>rosids</taxon>
        <taxon>fabids</taxon>
        <taxon>Fabales</taxon>
        <taxon>Fabaceae</taxon>
        <taxon>Papilionoideae</taxon>
        <taxon>50 kb inversion clade</taxon>
        <taxon>dalbergioids sensu lato</taxon>
        <taxon>Dalbergieae</taxon>
        <taxon>Pterocarpus clade</taxon>
        <taxon>Stylosanthes</taxon>
    </lineage>
</organism>
<name>A0ABU6TU31_9FABA</name>
<reference evidence="2 3" key="1">
    <citation type="journal article" date="2023" name="Plants (Basel)">
        <title>Bridging the Gap: Combining Genomics and Transcriptomics Approaches to Understand Stylosanthes scabra, an Orphan Legume from the Brazilian Caatinga.</title>
        <authorList>
            <person name="Ferreira-Neto J.R.C."/>
            <person name="da Silva M.D."/>
            <person name="Binneck E."/>
            <person name="de Melo N.F."/>
            <person name="da Silva R.H."/>
            <person name="de Melo A.L.T.M."/>
            <person name="Pandolfi V."/>
            <person name="Bustamante F.O."/>
            <person name="Brasileiro-Vidal A.C."/>
            <person name="Benko-Iseppon A.M."/>
        </authorList>
    </citation>
    <scope>NUCLEOTIDE SEQUENCE [LARGE SCALE GENOMIC DNA]</scope>
    <source>
        <tissue evidence="2">Leaves</tissue>
    </source>
</reference>
<keyword evidence="3" id="KW-1185">Reference proteome</keyword>
<evidence type="ECO:0000313" key="2">
    <source>
        <dbReference type="EMBL" id="MED6152024.1"/>
    </source>
</evidence>
<evidence type="ECO:0000313" key="3">
    <source>
        <dbReference type="Proteomes" id="UP001341840"/>
    </source>
</evidence>
<dbReference type="EMBL" id="JASCZI010092195">
    <property type="protein sequence ID" value="MED6152024.1"/>
    <property type="molecule type" value="Genomic_DNA"/>
</dbReference>
<evidence type="ECO:0000256" key="1">
    <source>
        <dbReference type="SAM" id="MobiDB-lite"/>
    </source>
</evidence>
<feature type="compositionally biased region" description="Polar residues" evidence="1">
    <location>
        <begin position="1"/>
        <end position="15"/>
    </location>
</feature>
<dbReference type="Proteomes" id="UP001341840">
    <property type="component" value="Unassembled WGS sequence"/>
</dbReference>
<accession>A0ABU6TU31</accession>
<proteinExistence type="predicted"/>
<feature type="region of interest" description="Disordered" evidence="1">
    <location>
        <begin position="1"/>
        <end position="22"/>
    </location>
</feature>
<protein>
    <submittedName>
        <fullName evidence="2">Uncharacterized protein</fullName>
    </submittedName>
</protein>
<gene>
    <name evidence="2" type="ORF">PIB30_087964</name>
</gene>